<evidence type="ECO:0000313" key="2">
    <source>
        <dbReference type="Proteomes" id="UP000805193"/>
    </source>
</evidence>
<dbReference type="EMBL" id="JABSTQ010011191">
    <property type="protein sequence ID" value="KAG0414289.1"/>
    <property type="molecule type" value="Genomic_DNA"/>
</dbReference>
<dbReference type="Proteomes" id="UP000805193">
    <property type="component" value="Unassembled WGS sequence"/>
</dbReference>
<comment type="caution">
    <text evidence="1">The sequence shown here is derived from an EMBL/GenBank/DDBJ whole genome shotgun (WGS) entry which is preliminary data.</text>
</comment>
<name>A0AC60P4I5_IXOPE</name>
<proteinExistence type="predicted"/>
<organism evidence="1 2">
    <name type="scientific">Ixodes persulcatus</name>
    <name type="common">Taiga tick</name>
    <dbReference type="NCBI Taxonomy" id="34615"/>
    <lineage>
        <taxon>Eukaryota</taxon>
        <taxon>Metazoa</taxon>
        <taxon>Ecdysozoa</taxon>
        <taxon>Arthropoda</taxon>
        <taxon>Chelicerata</taxon>
        <taxon>Arachnida</taxon>
        <taxon>Acari</taxon>
        <taxon>Parasitiformes</taxon>
        <taxon>Ixodida</taxon>
        <taxon>Ixodoidea</taxon>
        <taxon>Ixodidae</taxon>
        <taxon>Ixodinae</taxon>
        <taxon>Ixodes</taxon>
    </lineage>
</organism>
<protein>
    <submittedName>
        <fullName evidence="1">Uncharacterized protein</fullName>
    </submittedName>
</protein>
<reference evidence="1 2" key="1">
    <citation type="journal article" date="2020" name="Cell">
        <title>Large-Scale Comparative Analyses of Tick Genomes Elucidate Their Genetic Diversity and Vector Capacities.</title>
        <authorList>
            <consortium name="Tick Genome and Microbiome Consortium (TIGMIC)"/>
            <person name="Jia N."/>
            <person name="Wang J."/>
            <person name="Shi W."/>
            <person name="Du L."/>
            <person name="Sun Y."/>
            <person name="Zhan W."/>
            <person name="Jiang J.F."/>
            <person name="Wang Q."/>
            <person name="Zhang B."/>
            <person name="Ji P."/>
            <person name="Bell-Sakyi L."/>
            <person name="Cui X.M."/>
            <person name="Yuan T.T."/>
            <person name="Jiang B.G."/>
            <person name="Yang W.F."/>
            <person name="Lam T.T."/>
            <person name="Chang Q.C."/>
            <person name="Ding S.J."/>
            <person name="Wang X.J."/>
            <person name="Zhu J.G."/>
            <person name="Ruan X.D."/>
            <person name="Zhao L."/>
            <person name="Wei J.T."/>
            <person name="Ye R.Z."/>
            <person name="Que T.C."/>
            <person name="Du C.H."/>
            <person name="Zhou Y.H."/>
            <person name="Cheng J.X."/>
            <person name="Dai P.F."/>
            <person name="Guo W.B."/>
            <person name="Han X.H."/>
            <person name="Huang E.J."/>
            <person name="Li L.F."/>
            <person name="Wei W."/>
            <person name="Gao Y.C."/>
            <person name="Liu J.Z."/>
            <person name="Shao H.Z."/>
            <person name="Wang X."/>
            <person name="Wang C.C."/>
            <person name="Yang T.C."/>
            <person name="Huo Q.B."/>
            <person name="Li W."/>
            <person name="Chen H.Y."/>
            <person name="Chen S.E."/>
            <person name="Zhou L.G."/>
            <person name="Ni X.B."/>
            <person name="Tian J.H."/>
            <person name="Sheng Y."/>
            <person name="Liu T."/>
            <person name="Pan Y.S."/>
            <person name="Xia L.Y."/>
            <person name="Li J."/>
            <person name="Zhao F."/>
            <person name="Cao W.C."/>
        </authorList>
    </citation>
    <scope>NUCLEOTIDE SEQUENCE [LARGE SCALE GENOMIC DNA]</scope>
    <source>
        <strain evidence="1">Iper-2018</strain>
    </source>
</reference>
<keyword evidence="2" id="KW-1185">Reference proteome</keyword>
<gene>
    <name evidence="1" type="ORF">HPB47_008570</name>
</gene>
<sequence>MTDILPVISRERWTFQRNERWFEDTLPRLGEFHFMQAFGVSPATFRFLVESCRGLLAVAGRRAGSVRRRRVDWKTSSSSPSTDSVDEEKMSPPTSAAGRGERPWKSERRGRTLLAFPTLRLLDGLVRAGKASQGKKLFRPIHGIRATWWTG</sequence>
<accession>A0AC60P4I5</accession>
<evidence type="ECO:0000313" key="1">
    <source>
        <dbReference type="EMBL" id="KAG0414289.1"/>
    </source>
</evidence>